<name>A0A1I2HD29_9BACT</name>
<dbReference type="Pfam" id="PF04773">
    <property type="entry name" value="FecR"/>
    <property type="match status" value="1"/>
</dbReference>
<dbReference type="InterPro" id="IPR006860">
    <property type="entry name" value="FecR"/>
</dbReference>
<sequence length="348" mass="40370">MKKEKDRLHQYFSGNYSRKDLHFTQQLFTDSTQKENLQQNLEGHWDRFKLSPEQEKTDFEPLLNKLHHQIHSKENTPHKKISFVYQLQRIAAILFIPLVLGFATYFWYNHAGKEQLAYAEIQCPDGTRTQFHLPDGSSGFLNNGSSIRYAVPFNKNREVLLSGEAFFDVTKNGHPFHVKTNNLDVQVMGTSFNVMAYEDDAIEEVILQTGKVKVCVLNGKKLATLHPNQQLSLNLDNNQYQINRVEASNFTAWREGKLIFRNEGLEAVAKRIERWYNVDIEITDKSLKDYTFHATFMDHNLEEVLTLLTLTSPIKFKIEEQNNNSPGVYIKKKKVTLEPDITKTNKTN</sequence>
<keyword evidence="1" id="KW-1133">Transmembrane helix</keyword>
<dbReference type="GO" id="GO:0016989">
    <property type="term" value="F:sigma factor antagonist activity"/>
    <property type="evidence" value="ECO:0007669"/>
    <property type="project" value="TreeGrafter"/>
</dbReference>
<dbReference type="Gene3D" id="2.60.120.1440">
    <property type="match status" value="1"/>
</dbReference>
<keyword evidence="1" id="KW-0812">Transmembrane</keyword>
<reference evidence="4 5" key="1">
    <citation type="submission" date="2016-10" db="EMBL/GenBank/DDBJ databases">
        <authorList>
            <person name="de Groot N.N."/>
        </authorList>
    </citation>
    <scope>NUCLEOTIDE SEQUENCE [LARGE SCALE GENOMIC DNA]</scope>
    <source>
        <strain evidence="4 5">CGMCC 1.9156</strain>
    </source>
</reference>
<organism evidence="4 5">
    <name type="scientific">Sunxiuqinia elliptica</name>
    <dbReference type="NCBI Taxonomy" id="655355"/>
    <lineage>
        <taxon>Bacteria</taxon>
        <taxon>Pseudomonadati</taxon>
        <taxon>Bacteroidota</taxon>
        <taxon>Bacteroidia</taxon>
        <taxon>Marinilabiliales</taxon>
        <taxon>Prolixibacteraceae</taxon>
        <taxon>Sunxiuqinia</taxon>
    </lineage>
</organism>
<dbReference type="Gene3D" id="3.55.50.30">
    <property type="match status" value="1"/>
</dbReference>
<dbReference type="STRING" id="655355.SAMN05216283_10423"/>
<dbReference type="RefSeq" id="WP_093919715.1">
    <property type="nucleotide sequence ID" value="NZ_FONW01000004.1"/>
</dbReference>
<evidence type="ECO:0000313" key="4">
    <source>
        <dbReference type="EMBL" id="SFF27572.1"/>
    </source>
</evidence>
<dbReference type="AlphaFoldDB" id="A0A1I2HD29"/>
<evidence type="ECO:0000313" key="5">
    <source>
        <dbReference type="Proteomes" id="UP000198964"/>
    </source>
</evidence>
<dbReference type="Pfam" id="PF16344">
    <property type="entry name" value="FecR_C"/>
    <property type="match status" value="1"/>
</dbReference>
<feature type="domain" description="FecR protein" evidence="2">
    <location>
        <begin position="121"/>
        <end position="213"/>
    </location>
</feature>
<dbReference type="PANTHER" id="PTHR30273">
    <property type="entry name" value="PERIPLASMIC SIGNAL SENSOR AND SIGMA FACTOR ACTIVATOR FECR-RELATED"/>
    <property type="match status" value="1"/>
</dbReference>
<gene>
    <name evidence="4" type="ORF">SAMN05216283_10423</name>
</gene>
<dbReference type="InterPro" id="IPR012373">
    <property type="entry name" value="Ferrdict_sens_TM"/>
</dbReference>
<dbReference type="PANTHER" id="PTHR30273:SF2">
    <property type="entry name" value="PROTEIN FECR"/>
    <property type="match status" value="1"/>
</dbReference>
<evidence type="ECO:0000256" key="1">
    <source>
        <dbReference type="SAM" id="Phobius"/>
    </source>
</evidence>
<evidence type="ECO:0000259" key="3">
    <source>
        <dbReference type="Pfam" id="PF16344"/>
    </source>
</evidence>
<dbReference type="PIRSF" id="PIRSF018266">
    <property type="entry name" value="FecR"/>
    <property type="match status" value="1"/>
</dbReference>
<keyword evidence="1" id="KW-0472">Membrane</keyword>
<protein>
    <submittedName>
        <fullName evidence="4">FecR family protein</fullName>
    </submittedName>
</protein>
<accession>A0A1I2HD29</accession>
<keyword evidence="5" id="KW-1185">Reference proteome</keyword>
<dbReference type="InterPro" id="IPR032508">
    <property type="entry name" value="FecR_C"/>
</dbReference>
<dbReference type="EMBL" id="FONW01000004">
    <property type="protein sequence ID" value="SFF27572.1"/>
    <property type="molecule type" value="Genomic_DNA"/>
</dbReference>
<proteinExistence type="predicted"/>
<evidence type="ECO:0000259" key="2">
    <source>
        <dbReference type="Pfam" id="PF04773"/>
    </source>
</evidence>
<dbReference type="Proteomes" id="UP000198964">
    <property type="component" value="Unassembled WGS sequence"/>
</dbReference>
<feature type="transmembrane region" description="Helical" evidence="1">
    <location>
        <begin position="90"/>
        <end position="108"/>
    </location>
</feature>
<feature type="domain" description="Protein FecR C-terminal" evidence="3">
    <location>
        <begin position="257"/>
        <end position="322"/>
    </location>
</feature>